<comment type="similarity">
    <text evidence="6">Belongs to the peptidase M24A family. Methionine aminopeptidase type 1 subfamily.</text>
</comment>
<dbReference type="InterPro" id="IPR002467">
    <property type="entry name" value="Pept_M24A_MAP1"/>
</dbReference>
<dbReference type="SUPFAM" id="SSF55920">
    <property type="entry name" value="Creatinase/aminopeptidase"/>
    <property type="match status" value="1"/>
</dbReference>
<evidence type="ECO:0000256" key="6">
    <source>
        <dbReference type="HAMAP-Rule" id="MF_01974"/>
    </source>
</evidence>
<keyword evidence="2 6" id="KW-0031">Aminopeptidase</keyword>
<dbReference type="GO" id="GO:0004239">
    <property type="term" value="F:initiator methionyl aminopeptidase activity"/>
    <property type="evidence" value="ECO:0007669"/>
    <property type="project" value="UniProtKB-EC"/>
</dbReference>
<feature type="binding site" evidence="6">
    <location>
        <position position="110"/>
    </location>
    <ligand>
        <name>a divalent metal cation</name>
        <dbReference type="ChEBI" id="CHEBI:60240"/>
        <label>2</label>
        <note>catalytic</note>
    </ligand>
</feature>
<feature type="domain" description="Peptidase M24" evidence="8">
    <location>
        <begin position="12"/>
        <end position="244"/>
    </location>
</feature>
<name>A0ABU1AGI0_9BACT</name>
<gene>
    <name evidence="6 9" type="primary">map</name>
    <name evidence="9" type="ORF">QEH59_05850</name>
</gene>
<dbReference type="PROSITE" id="PS00680">
    <property type="entry name" value="MAP_1"/>
    <property type="match status" value="1"/>
</dbReference>
<comment type="subunit">
    <text evidence="6">Monomer.</text>
</comment>
<feature type="binding site" evidence="6">
    <location>
        <position position="180"/>
    </location>
    <ligand>
        <name>substrate</name>
    </ligand>
</feature>
<comment type="catalytic activity">
    <reaction evidence="6 7">
        <text>Release of N-terminal amino acids, preferentially methionine, from peptides and arylamides.</text>
        <dbReference type="EC" id="3.4.11.18"/>
    </reaction>
</comment>
<evidence type="ECO:0000256" key="3">
    <source>
        <dbReference type="ARBA" id="ARBA00022670"/>
    </source>
</evidence>
<keyword evidence="3 6" id="KW-0645">Protease</keyword>
<sequence>MKYIRTDEEIQSIREACQIAATVLKRLVNTVAEGMTTYDLDQLGRKAIEELGAESACHNYRAGDYVFPAYTCLSLNEEIVHGIGSIRRVIQPGDVVSIDVVVRYRGFIGDNASTVLIEPVADENAALIDATRESLNYAISFARAGNRVGDISNAVERFIKRHNYGIVRDFVGHGVGATMHEAPQIPNFGRRGSGALLKPGMCLAIEPMINMGTGKVDMLDDGWTAVTRDRKPSAHFEHTVLVTNGEPEILTIPQN</sequence>
<evidence type="ECO:0000256" key="4">
    <source>
        <dbReference type="ARBA" id="ARBA00022723"/>
    </source>
</evidence>
<evidence type="ECO:0000256" key="1">
    <source>
        <dbReference type="ARBA" id="ARBA00002521"/>
    </source>
</evidence>
<evidence type="ECO:0000313" key="10">
    <source>
        <dbReference type="Proteomes" id="UP001243717"/>
    </source>
</evidence>
<organism evidence="9 10">
    <name type="scientific">Thalassobacterium sedimentorum</name>
    <dbReference type="NCBI Taxonomy" id="3041258"/>
    <lineage>
        <taxon>Bacteria</taxon>
        <taxon>Pseudomonadati</taxon>
        <taxon>Verrucomicrobiota</taxon>
        <taxon>Opitutia</taxon>
        <taxon>Puniceicoccales</taxon>
        <taxon>Coraliomargaritaceae</taxon>
        <taxon>Thalassobacterium</taxon>
    </lineage>
</organism>
<feature type="binding site" evidence="6">
    <location>
        <position position="81"/>
    </location>
    <ligand>
        <name>substrate</name>
    </ligand>
</feature>
<dbReference type="PANTHER" id="PTHR43330:SF27">
    <property type="entry name" value="METHIONINE AMINOPEPTIDASE"/>
    <property type="match status" value="1"/>
</dbReference>
<protein>
    <recommendedName>
        <fullName evidence="6 7">Methionine aminopeptidase</fullName>
        <shortName evidence="6">MAP</shortName>
        <shortName evidence="6">MetAP</shortName>
        <ecNumber evidence="6 7">3.4.11.18</ecNumber>
    </recommendedName>
    <alternativeName>
        <fullName evidence="6">Peptidase M</fullName>
    </alternativeName>
</protein>
<dbReference type="InterPro" id="IPR000994">
    <property type="entry name" value="Pept_M24"/>
</dbReference>
<dbReference type="Gene3D" id="3.90.230.10">
    <property type="entry name" value="Creatinase/methionine aminopeptidase superfamily"/>
    <property type="match status" value="1"/>
</dbReference>
<feature type="binding site" evidence="6">
    <location>
        <position position="173"/>
    </location>
    <ligand>
        <name>a divalent metal cation</name>
        <dbReference type="ChEBI" id="CHEBI:60240"/>
        <label>2</label>
        <note>catalytic</note>
    </ligand>
</feature>
<proteinExistence type="inferred from homology"/>
<dbReference type="InterPro" id="IPR036005">
    <property type="entry name" value="Creatinase/aminopeptidase-like"/>
</dbReference>
<accession>A0ABU1AGI0</accession>
<dbReference type="NCBIfam" id="TIGR00500">
    <property type="entry name" value="met_pdase_I"/>
    <property type="match status" value="1"/>
</dbReference>
<keyword evidence="4 6" id="KW-0479">Metal-binding</keyword>
<feature type="binding site" evidence="6">
    <location>
        <position position="206"/>
    </location>
    <ligand>
        <name>a divalent metal cation</name>
        <dbReference type="ChEBI" id="CHEBI:60240"/>
        <label>2</label>
        <note>catalytic</note>
    </ligand>
</feature>
<dbReference type="CDD" id="cd01086">
    <property type="entry name" value="MetAP1"/>
    <property type="match status" value="1"/>
</dbReference>
<keyword evidence="10" id="KW-1185">Reference proteome</keyword>
<evidence type="ECO:0000256" key="7">
    <source>
        <dbReference type="RuleBase" id="RU003653"/>
    </source>
</evidence>
<feature type="binding site" evidence="6">
    <location>
        <position position="99"/>
    </location>
    <ligand>
        <name>a divalent metal cation</name>
        <dbReference type="ChEBI" id="CHEBI:60240"/>
        <label>1</label>
    </ligand>
</feature>
<evidence type="ECO:0000256" key="2">
    <source>
        <dbReference type="ARBA" id="ARBA00022438"/>
    </source>
</evidence>
<feature type="binding site" evidence="6">
    <location>
        <position position="237"/>
    </location>
    <ligand>
        <name>a divalent metal cation</name>
        <dbReference type="ChEBI" id="CHEBI:60240"/>
        <label>1</label>
    </ligand>
</feature>
<evidence type="ECO:0000313" key="9">
    <source>
        <dbReference type="EMBL" id="MDQ8193937.1"/>
    </source>
</evidence>
<dbReference type="Pfam" id="PF00557">
    <property type="entry name" value="Peptidase_M24"/>
    <property type="match status" value="1"/>
</dbReference>
<comment type="function">
    <text evidence="1 6">Removes the N-terminal methionine from nascent proteins. The N-terminal methionine is often cleaved when the second residue in the primary sequence is small and uncharged (Met-Ala-, Cys, Gly, Pro, Ser, Thr, or Val). Requires deformylation of the N(alpha)-formylated initiator methionine before it can be hydrolyzed.</text>
</comment>
<dbReference type="PRINTS" id="PR00599">
    <property type="entry name" value="MAPEPTIDASE"/>
</dbReference>
<dbReference type="InterPro" id="IPR001714">
    <property type="entry name" value="Pept_M24_MAP"/>
</dbReference>
<dbReference type="RefSeq" id="WP_308984422.1">
    <property type="nucleotide sequence ID" value="NZ_JARXIC010000007.1"/>
</dbReference>
<dbReference type="EMBL" id="JARXIC010000007">
    <property type="protein sequence ID" value="MDQ8193937.1"/>
    <property type="molecule type" value="Genomic_DNA"/>
</dbReference>
<evidence type="ECO:0000259" key="8">
    <source>
        <dbReference type="Pfam" id="PF00557"/>
    </source>
</evidence>
<reference evidence="9 10" key="1">
    <citation type="submission" date="2023-04" db="EMBL/GenBank/DDBJ databases">
        <title>A novel bacteria isolated from coastal sediment.</title>
        <authorList>
            <person name="Liu X.-J."/>
            <person name="Du Z.-J."/>
        </authorList>
    </citation>
    <scope>NUCLEOTIDE SEQUENCE [LARGE SCALE GENOMIC DNA]</scope>
    <source>
        <strain evidence="9 10">SDUM461004</strain>
    </source>
</reference>
<dbReference type="HAMAP" id="MF_01974">
    <property type="entry name" value="MetAP_1"/>
    <property type="match status" value="1"/>
</dbReference>
<dbReference type="Proteomes" id="UP001243717">
    <property type="component" value="Unassembled WGS sequence"/>
</dbReference>
<feature type="binding site" evidence="6">
    <location>
        <position position="110"/>
    </location>
    <ligand>
        <name>a divalent metal cation</name>
        <dbReference type="ChEBI" id="CHEBI:60240"/>
        <label>1</label>
    </ligand>
</feature>
<dbReference type="EC" id="3.4.11.18" evidence="6 7"/>
<feature type="binding site" evidence="6">
    <location>
        <position position="237"/>
    </location>
    <ligand>
        <name>a divalent metal cation</name>
        <dbReference type="ChEBI" id="CHEBI:60240"/>
        <label>2</label>
        <note>catalytic</note>
    </ligand>
</feature>
<comment type="cofactor">
    <cofactor evidence="6">
        <name>Co(2+)</name>
        <dbReference type="ChEBI" id="CHEBI:48828"/>
    </cofactor>
    <cofactor evidence="6">
        <name>Zn(2+)</name>
        <dbReference type="ChEBI" id="CHEBI:29105"/>
    </cofactor>
    <cofactor evidence="6">
        <name>Mn(2+)</name>
        <dbReference type="ChEBI" id="CHEBI:29035"/>
    </cofactor>
    <cofactor evidence="6">
        <name>Fe(2+)</name>
        <dbReference type="ChEBI" id="CHEBI:29033"/>
    </cofactor>
    <text evidence="6">Binds 2 divalent metal cations per subunit. Has a high-affinity and a low affinity metal-binding site. The true nature of the physiological cofactor is under debate. The enzyme is active with cobalt, zinc, manganese or divalent iron ions. Most likely, methionine aminopeptidases function as mononuclear Fe(2+)-metalloproteases under physiological conditions, and the catalytically relevant metal-binding site has been assigned to the histidine-containing high-affinity site.</text>
</comment>
<dbReference type="PANTHER" id="PTHR43330">
    <property type="entry name" value="METHIONINE AMINOPEPTIDASE"/>
    <property type="match status" value="1"/>
</dbReference>
<keyword evidence="5 6" id="KW-0378">Hydrolase</keyword>
<comment type="caution">
    <text evidence="9">The sequence shown here is derived from an EMBL/GenBank/DDBJ whole genome shotgun (WGS) entry which is preliminary data.</text>
</comment>
<evidence type="ECO:0000256" key="5">
    <source>
        <dbReference type="ARBA" id="ARBA00022801"/>
    </source>
</evidence>